<feature type="compositionally biased region" description="Basic and acidic residues" evidence="1">
    <location>
        <begin position="1"/>
        <end position="11"/>
    </location>
</feature>
<organism evidence="2 3">
    <name type="scientific">Portunus trituberculatus</name>
    <name type="common">Swimming crab</name>
    <name type="synonym">Neptunus trituberculatus</name>
    <dbReference type="NCBI Taxonomy" id="210409"/>
    <lineage>
        <taxon>Eukaryota</taxon>
        <taxon>Metazoa</taxon>
        <taxon>Ecdysozoa</taxon>
        <taxon>Arthropoda</taxon>
        <taxon>Crustacea</taxon>
        <taxon>Multicrustacea</taxon>
        <taxon>Malacostraca</taxon>
        <taxon>Eumalacostraca</taxon>
        <taxon>Eucarida</taxon>
        <taxon>Decapoda</taxon>
        <taxon>Pleocyemata</taxon>
        <taxon>Brachyura</taxon>
        <taxon>Eubrachyura</taxon>
        <taxon>Portunoidea</taxon>
        <taxon>Portunidae</taxon>
        <taxon>Portuninae</taxon>
        <taxon>Portunus</taxon>
    </lineage>
</organism>
<comment type="caution">
    <text evidence="2">The sequence shown here is derived from an EMBL/GenBank/DDBJ whole genome shotgun (WGS) entry which is preliminary data.</text>
</comment>
<sequence>MSRQRTLEHFHNRPSTSPPPHHPSCLRSHPPLRVLRSFRVEICIRRYRSGFSLASLSSASSPAA</sequence>
<protein>
    <submittedName>
        <fullName evidence="2">Uncharacterized protein</fullName>
    </submittedName>
</protein>
<feature type="region of interest" description="Disordered" evidence="1">
    <location>
        <begin position="1"/>
        <end position="28"/>
    </location>
</feature>
<evidence type="ECO:0000313" key="2">
    <source>
        <dbReference type="EMBL" id="MPC95341.1"/>
    </source>
</evidence>
<name>A0A5B7JBP0_PORTR</name>
<keyword evidence="3" id="KW-1185">Reference proteome</keyword>
<dbReference type="EMBL" id="VSRR010101863">
    <property type="protein sequence ID" value="MPC95341.1"/>
    <property type="molecule type" value="Genomic_DNA"/>
</dbReference>
<dbReference type="AlphaFoldDB" id="A0A5B7JBP0"/>
<proteinExistence type="predicted"/>
<dbReference type="Proteomes" id="UP000324222">
    <property type="component" value="Unassembled WGS sequence"/>
</dbReference>
<evidence type="ECO:0000256" key="1">
    <source>
        <dbReference type="SAM" id="MobiDB-lite"/>
    </source>
</evidence>
<accession>A0A5B7JBP0</accession>
<gene>
    <name evidence="2" type="ORF">E2C01_090548</name>
</gene>
<evidence type="ECO:0000313" key="3">
    <source>
        <dbReference type="Proteomes" id="UP000324222"/>
    </source>
</evidence>
<reference evidence="2 3" key="1">
    <citation type="submission" date="2019-05" db="EMBL/GenBank/DDBJ databases">
        <title>Another draft genome of Portunus trituberculatus and its Hox gene families provides insights of decapod evolution.</title>
        <authorList>
            <person name="Jeong J.-H."/>
            <person name="Song I."/>
            <person name="Kim S."/>
            <person name="Choi T."/>
            <person name="Kim D."/>
            <person name="Ryu S."/>
            <person name="Kim W."/>
        </authorList>
    </citation>
    <scope>NUCLEOTIDE SEQUENCE [LARGE SCALE GENOMIC DNA]</scope>
    <source>
        <tissue evidence="2">Muscle</tissue>
    </source>
</reference>